<dbReference type="PhylomeDB" id="B4K1A9"/>
<keyword evidence="3" id="KW-1185">Reference proteome</keyword>
<sequence>MESAIRWKAAAVTQRFLDGFSTWAKRWNICVNGSKSQQCMFALRNGNCPTVRLNNKVIPQENHVRYLVSGLGDTNVRTEDHTVEICFKSQVSDYGDSITALVSPTITDSQHGIAIGIQNWNIPANYKSQRVDLLVGASMFLLCVGQIKLWEVGSCSVGLNSSEEKSIEEHSKQDQQLTGAAEATTADTKQATQPMESAIRWNCES</sequence>
<name>B4K1A9_DROGR</name>
<evidence type="ECO:0000256" key="1">
    <source>
        <dbReference type="SAM" id="MobiDB-lite"/>
    </source>
</evidence>
<dbReference type="EMBL" id="CH916907">
    <property type="protein sequence ID" value="EDV91610.1"/>
    <property type="molecule type" value="Genomic_DNA"/>
</dbReference>
<protein>
    <submittedName>
        <fullName evidence="2">GH23442</fullName>
    </submittedName>
</protein>
<organism evidence="3">
    <name type="scientific">Drosophila grimshawi</name>
    <name type="common">Hawaiian fruit fly</name>
    <name type="synonym">Idiomyia grimshawi</name>
    <dbReference type="NCBI Taxonomy" id="7222"/>
    <lineage>
        <taxon>Eukaryota</taxon>
        <taxon>Metazoa</taxon>
        <taxon>Ecdysozoa</taxon>
        <taxon>Arthropoda</taxon>
        <taxon>Hexapoda</taxon>
        <taxon>Insecta</taxon>
        <taxon>Pterygota</taxon>
        <taxon>Neoptera</taxon>
        <taxon>Endopterygota</taxon>
        <taxon>Diptera</taxon>
        <taxon>Brachycera</taxon>
        <taxon>Muscomorpha</taxon>
        <taxon>Ephydroidea</taxon>
        <taxon>Drosophilidae</taxon>
        <taxon>Drosophila</taxon>
        <taxon>Hawaiian Drosophila</taxon>
    </lineage>
</organism>
<reference evidence="2 3" key="1">
    <citation type="journal article" date="2007" name="Nature">
        <title>Evolution of genes and genomes on the Drosophila phylogeny.</title>
        <authorList>
            <consortium name="Drosophila 12 Genomes Consortium"/>
            <person name="Clark A.G."/>
            <person name="Eisen M.B."/>
            <person name="Smith D.R."/>
            <person name="Bergman C.M."/>
            <person name="Oliver B."/>
            <person name="Markow T.A."/>
            <person name="Kaufman T.C."/>
            <person name="Kellis M."/>
            <person name="Gelbart W."/>
            <person name="Iyer V.N."/>
            <person name="Pollard D.A."/>
            <person name="Sackton T.B."/>
            <person name="Larracuente A.M."/>
            <person name="Singh N.D."/>
            <person name="Abad J.P."/>
            <person name="Abt D.N."/>
            <person name="Adryan B."/>
            <person name="Aguade M."/>
            <person name="Akashi H."/>
            <person name="Anderson W.W."/>
            <person name="Aquadro C.F."/>
            <person name="Ardell D.H."/>
            <person name="Arguello R."/>
            <person name="Artieri C.G."/>
            <person name="Barbash D.A."/>
            <person name="Barker D."/>
            <person name="Barsanti P."/>
            <person name="Batterham P."/>
            <person name="Batzoglou S."/>
            <person name="Begun D."/>
            <person name="Bhutkar A."/>
            <person name="Blanco E."/>
            <person name="Bosak S.A."/>
            <person name="Bradley R.K."/>
            <person name="Brand A.D."/>
            <person name="Brent M.R."/>
            <person name="Brooks A.N."/>
            <person name="Brown R.H."/>
            <person name="Butlin R.K."/>
            <person name="Caggese C."/>
            <person name="Calvi B.R."/>
            <person name="Bernardo de Carvalho A."/>
            <person name="Caspi A."/>
            <person name="Castrezana S."/>
            <person name="Celniker S.E."/>
            <person name="Chang J.L."/>
            <person name="Chapple C."/>
            <person name="Chatterji S."/>
            <person name="Chinwalla A."/>
            <person name="Civetta A."/>
            <person name="Clifton S.W."/>
            <person name="Comeron J.M."/>
            <person name="Costello J.C."/>
            <person name="Coyne J.A."/>
            <person name="Daub J."/>
            <person name="David R.G."/>
            <person name="Delcher A.L."/>
            <person name="Delehaunty K."/>
            <person name="Do C.B."/>
            <person name="Ebling H."/>
            <person name="Edwards K."/>
            <person name="Eickbush T."/>
            <person name="Evans J.D."/>
            <person name="Filipski A."/>
            <person name="Findeiss S."/>
            <person name="Freyhult E."/>
            <person name="Fulton L."/>
            <person name="Fulton R."/>
            <person name="Garcia A.C."/>
            <person name="Gardiner A."/>
            <person name="Garfield D.A."/>
            <person name="Garvin B.E."/>
            <person name="Gibson G."/>
            <person name="Gilbert D."/>
            <person name="Gnerre S."/>
            <person name="Godfrey J."/>
            <person name="Good R."/>
            <person name="Gotea V."/>
            <person name="Gravely B."/>
            <person name="Greenberg A.J."/>
            <person name="Griffiths-Jones S."/>
            <person name="Gross S."/>
            <person name="Guigo R."/>
            <person name="Gustafson E.A."/>
            <person name="Haerty W."/>
            <person name="Hahn M.W."/>
            <person name="Halligan D.L."/>
            <person name="Halpern A.L."/>
            <person name="Halter G.M."/>
            <person name="Han M.V."/>
            <person name="Heger A."/>
            <person name="Hillier L."/>
            <person name="Hinrichs A.S."/>
            <person name="Holmes I."/>
            <person name="Hoskins R.A."/>
            <person name="Hubisz M.J."/>
            <person name="Hultmark D."/>
            <person name="Huntley M.A."/>
            <person name="Jaffe D.B."/>
            <person name="Jagadeeshan S."/>
            <person name="Jeck W.R."/>
            <person name="Johnson J."/>
            <person name="Jones C.D."/>
            <person name="Jordan W.C."/>
            <person name="Karpen G.H."/>
            <person name="Kataoka E."/>
            <person name="Keightley P.D."/>
            <person name="Kheradpour P."/>
            <person name="Kirkness E.F."/>
            <person name="Koerich L.B."/>
            <person name="Kristiansen K."/>
            <person name="Kudrna D."/>
            <person name="Kulathinal R.J."/>
            <person name="Kumar S."/>
            <person name="Kwok R."/>
            <person name="Lander E."/>
            <person name="Langley C.H."/>
            <person name="Lapoint R."/>
            <person name="Lazzaro B.P."/>
            <person name="Lee S.J."/>
            <person name="Levesque L."/>
            <person name="Li R."/>
            <person name="Lin C.F."/>
            <person name="Lin M.F."/>
            <person name="Lindblad-Toh K."/>
            <person name="Llopart A."/>
            <person name="Long M."/>
            <person name="Low L."/>
            <person name="Lozovsky E."/>
            <person name="Lu J."/>
            <person name="Luo M."/>
            <person name="Machado C.A."/>
            <person name="Makalowski W."/>
            <person name="Marzo M."/>
            <person name="Matsuda M."/>
            <person name="Matzkin L."/>
            <person name="McAllister B."/>
            <person name="McBride C.S."/>
            <person name="McKernan B."/>
            <person name="McKernan K."/>
            <person name="Mendez-Lago M."/>
            <person name="Minx P."/>
            <person name="Mollenhauer M.U."/>
            <person name="Montooth K."/>
            <person name="Mount S.M."/>
            <person name="Mu X."/>
            <person name="Myers E."/>
            <person name="Negre B."/>
            <person name="Newfeld S."/>
            <person name="Nielsen R."/>
            <person name="Noor M.A."/>
            <person name="O'Grady P."/>
            <person name="Pachter L."/>
            <person name="Papaceit M."/>
            <person name="Parisi M.J."/>
            <person name="Parisi M."/>
            <person name="Parts L."/>
            <person name="Pedersen J.S."/>
            <person name="Pesole G."/>
            <person name="Phillippy A.M."/>
            <person name="Ponting C.P."/>
            <person name="Pop M."/>
            <person name="Porcelli D."/>
            <person name="Powell J.R."/>
            <person name="Prohaska S."/>
            <person name="Pruitt K."/>
            <person name="Puig M."/>
            <person name="Quesneville H."/>
            <person name="Ram K.R."/>
            <person name="Rand D."/>
            <person name="Rasmussen M.D."/>
            <person name="Reed L.K."/>
            <person name="Reenan R."/>
            <person name="Reily A."/>
            <person name="Remington K.A."/>
            <person name="Rieger T.T."/>
            <person name="Ritchie M.G."/>
            <person name="Robin C."/>
            <person name="Rogers Y.H."/>
            <person name="Rohde C."/>
            <person name="Rozas J."/>
            <person name="Rubenfield M.J."/>
            <person name="Ruiz A."/>
            <person name="Russo S."/>
            <person name="Salzberg S.L."/>
            <person name="Sanchez-Gracia A."/>
            <person name="Saranga D.J."/>
            <person name="Sato H."/>
            <person name="Schaeffer S.W."/>
            <person name="Schatz M.C."/>
            <person name="Schlenke T."/>
            <person name="Schwartz R."/>
            <person name="Segarra C."/>
            <person name="Singh R.S."/>
            <person name="Sirot L."/>
            <person name="Sirota M."/>
            <person name="Sisneros N.B."/>
            <person name="Smith C.D."/>
            <person name="Smith T.F."/>
            <person name="Spieth J."/>
            <person name="Stage D.E."/>
            <person name="Stark A."/>
            <person name="Stephan W."/>
            <person name="Strausberg R.L."/>
            <person name="Strempel S."/>
            <person name="Sturgill D."/>
            <person name="Sutton G."/>
            <person name="Sutton G.G."/>
            <person name="Tao W."/>
            <person name="Teichmann S."/>
            <person name="Tobari Y.N."/>
            <person name="Tomimura Y."/>
            <person name="Tsolas J.M."/>
            <person name="Valente V.L."/>
            <person name="Venter E."/>
            <person name="Venter J.C."/>
            <person name="Vicario S."/>
            <person name="Vieira F.G."/>
            <person name="Vilella A.J."/>
            <person name="Villasante A."/>
            <person name="Walenz B."/>
            <person name="Wang J."/>
            <person name="Wasserman M."/>
            <person name="Watts T."/>
            <person name="Wilson D."/>
            <person name="Wilson R.K."/>
            <person name="Wing R.A."/>
            <person name="Wolfner M.F."/>
            <person name="Wong A."/>
            <person name="Wong G.K."/>
            <person name="Wu C.I."/>
            <person name="Wu G."/>
            <person name="Yamamoto D."/>
            <person name="Yang H.P."/>
            <person name="Yang S.P."/>
            <person name="Yorke J.A."/>
            <person name="Yoshida K."/>
            <person name="Zdobnov E."/>
            <person name="Zhang P."/>
            <person name="Zhang Y."/>
            <person name="Zimin A.V."/>
            <person name="Baldwin J."/>
            <person name="Abdouelleil A."/>
            <person name="Abdulkadir J."/>
            <person name="Abebe A."/>
            <person name="Abera B."/>
            <person name="Abreu J."/>
            <person name="Acer S.C."/>
            <person name="Aftuck L."/>
            <person name="Alexander A."/>
            <person name="An P."/>
            <person name="Anderson E."/>
            <person name="Anderson S."/>
            <person name="Arachi H."/>
            <person name="Azer M."/>
            <person name="Bachantsang P."/>
            <person name="Barry A."/>
            <person name="Bayul T."/>
            <person name="Berlin A."/>
            <person name="Bessette D."/>
            <person name="Bloom T."/>
            <person name="Blye J."/>
            <person name="Boguslavskiy L."/>
            <person name="Bonnet C."/>
            <person name="Boukhgalter B."/>
            <person name="Bourzgui I."/>
            <person name="Brown A."/>
            <person name="Cahill P."/>
            <person name="Channer S."/>
            <person name="Cheshatsang Y."/>
            <person name="Chuda L."/>
            <person name="Citroen M."/>
            <person name="Collymore A."/>
            <person name="Cooke P."/>
            <person name="Costello M."/>
            <person name="D'Aco K."/>
            <person name="Daza R."/>
            <person name="De Haan G."/>
            <person name="DeGray S."/>
            <person name="DeMaso C."/>
            <person name="Dhargay N."/>
            <person name="Dooley K."/>
            <person name="Dooley E."/>
            <person name="Doricent M."/>
            <person name="Dorje P."/>
            <person name="Dorjee K."/>
            <person name="Dupes A."/>
            <person name="Elong R."/>
            <person name="Falk J."/>
            <person name="Farina A."/>
            <person name="Faro S."/>
            <person name="Ferguson D."/>
            <person name="Fisher S."/>
            <person name="Foley C.D."/>
            <person name="Franke A."/>
            <person name="Friedrich D."/>
            <person name="Gadbois L."/>
            <person name="Gearin G."/>
            <person name="Gearin C.R."/>
            <person name="Giannoukos G."/>
            <person name="Goode T."/>
            <person name="Graham J."/>
            <person name="Grandbois E."/>
            <person name="Grewal S."/>
            <person name="Gyaltsen K."/>
            <person name="Hafez N."/>
            <person name="Hagos B."/>
            <person name="Hall J."/>
            <person name="Henson C."/>
            <person name="Hollinger A."/>
            <person name="Honan T."/>
            <person name="Huard M.D."/>
            <person name="Hughes L."/>
            <person name="Hurhula B."/>
            <person name="Husby M.E."/>
            <person name="Kamat A."/>
            <person name="Kanga B."/>
            <person name="Kashin S."/>
            <person name="Khazanovich D."/>
            <person name="Kisner P."/>
            <person name="Lance K."/>
            <person name="Lara M."/>
            <person name="Lee W."/>
            <person name="Lennon N."/>
            <person name="Letendre F."/>
            <person name="LeVine R."/>
            <person name="Lipovsky A."/>
            <person name="Liu X."/>
            <person name="Liu J."/>
            <person name="Liu S."/>
            <person name="Lokyitsang T."/>
            <person name="Lokyitsang Y."/>
            <person name="Lubonja R."/>
            <person name="Lui A."/>
            <person name="MacDonald P."/>
            <person name="Magnisalis V."/>
            <person name="Maru K."/>
            <person name="Matthews C."/>
            <person name="McCusker W."/>
            <person name="McDonough S."/>
            <person name="Mehta T."/>
            <person name="Meldrim J."/>
            <person name="Meneus L."/>
            <person name="Mihai O."/>
            <person name="Mihalev A."/>
            <person name="Mihova T."/>
            <person name="Mittelman R."/>
            <person name="Mlenga V."/>
            <person name="Montmayeur A."/>
            <person name="Mulrain L."/>
            <person name="Navidi A."/>
            <person name="Naylor J."/>
            <person name="Negash T."/>
            <person name="Nguyen T."/>
            <person name="Nguyen N."/>
            <person name="Nicol R."/>
            <person name="Norbu C."/>
            <person name="Norbu N."/>
            <person name="Novod N."/>
            <person name="O'Neill B."/>
            <person name="Osman S."/>
            <person name="Markiewicz E."/>
            <person name="Oyono O.L."/>
            <person name="Patti C."/>
            <person name="Phunkhang P."/>
            <person name="Pierre F."/>
            <person name="Priest M."/>
            <person name="Raghuraman S."/>
            <person name="Rege F."/>
            <person name="Reyes R."/>
            <person name="Rise C."/>
            <person name="Rogov P."/>
            <person name="Ross K."/>
            <person name="Ryan E."/>
            <person name="Settipalli S."/>
            <person name="Shea T."/>
            <person name="Sherpa N."/>
            <person name="Shi L."/>
            <person name="Shih D."/>
            <person name="Sparrow T."/>
            <person name="Spaulding J."/>
            <person name="Stalker J."/>
            <person name="Stange-Thomann N."/>
            <person name="Stavropoulos S."/>
            <person name="Stone C."/>
            <person name="Strader C."/>
            <person name="Tesfaye S."/>
            <person name="Thomson T."/>
            <person name="Thoulutsang Y."/>
            <person name="Thoulutsang D."/>
            <person name="Topham K."/>
            <person name="Topping I."/>
            <person name="Tsamla T."/>
            <person name="Vassiliev H."/>
            <person name="Vo A."/>
            <person name="Wangchuk T."/>
            <person name="Wangdi T."/>
            <person name="Weiand M."/>
            <person name="Wilkinson J."/>
            <person name="Wilson A."/>
            <person name="Yadav S."/>
            <person name="Young G."/>
            <person name="Yu Q."/>
            <person name="Zembek L."/>
            <person name="Zhong D."/>
            <person name="Zimmer A."/>
            <person name="Zwirko Z."/>
            <person name="Jaffe D.B."/>
            <person name="Alvarez P."/>
            <person name="Brockman W."/>
            <person name="Butler J."/>
            <person name="Chin C."/>
            <person name="Gnerre S."/>
            <person name="Grabherr M."/>
            <person name="Kleber M."/>
            <person name="Mauceli E."/>
            <person name="MacCallum I."/>
        </authorList>
    </citation>
    <scope>NUCLEOTIDE SEQUENCE [LARGE SCALE GENOMIC DNA]</scope>
    <source>
        <strain evidence="3">Tucson 15287-2541.00</strain>
    </source>
</reference>
<evidence type="ECO:0000313" key="2">
    <source>
        <dbReference type="EMBL" id="EDV91610.1"/>
    </source>
</evidence>
<dbReference type="InParanoid" id="B4K1A9"/>
<dbReference type="Proteomes" id="UP000001070">
    <property type="component" value="Unassembled WGS sequence"/>
</dbReference>
<evidence type="ECO:0000313" key="3">
    <source>
        <dbReference type="Proteomes" id="UP000001070"/>
    </source>
</evidence>
<feature type="compositionally biased region" description="Polar residues" evidence="1">
    <location>
        <begin position="185"/>
        <end position="195"/>
    </location>
</feature>
<feature type="region of interest" description="Disordered" evidence="1">
    <location>
        <begin position="166"/>
        <end position="205"/>
    </location>
</feature>
<dbReference type="AlphaFoldDB" id="B4K1A9"/>
<dbReference type="eggNOG" id="ENOG502RTNU">
    <property type="taxonomic scope" value="Eukaryota"/>
</dbReference>
<proteinExistence type="predicted"/>
<dbReference type="HOGENOM" id="CLU_1338796_0_0_1"/>
<accession>B4K1A9</accession>
<gene>
    <name evidence="2" type="primary">Dgri\GH23442</name>
    <name evidence="2" type="ORF">Dgri_GH23442</name>
</gene>